<dbReference type="PANTHER" id="PTHR34310">
    <property type="entry name" value="DUF427 DOMAIN PROTEIN (AFU_ORTHOLOGUE AFUA_3G02220)"/>
    <property type="match status" value="1"/>
</dbReference>
<dbReference type="EMBL" id="JAACJL010000045">
    <property type="protein sequence ID" value="KAF4613631.1"/>
    <property type="molecule type" value="Genomic_DNA"/>
</dbReference>
<dbReference type="Pfam" id="PF04248">
    <property type="entry name" value="NTP_transf_9"/>
    <property type="match status" value="1"/>
</dbReference>
<gene>
    <name evidence="2" type="ORF">D9613_007402</name>
</gene>
<dbReference type="AlphaFoldDB" id="A0A8H4VJY3"/>
<dbReference type="Proteomes" id="UP000521872">
    <property type="component" value="Unassembled WGS sequence"/>
</dbReference>
<organism evidence="2 3">
    <name type="scientific">Agrocybe pediades</name>
    <dbReference type="NCBI Taxonomy" id="84607"/>
    <lineage>
        <taxon>Eukaryota</taxon>
        <taxon>Fungi</taxon>
        <taxon>Dikarya</taxon>
        <taxon>Basidiomycota</taxon>
        <taxon>Agaricomycotina</taxon>
        <taxon>Agaricomycetes</taxon>
        <taxon>Agaricomycetidae</taxon>
        <taxon>Agaricales</taxon>
        <taxon>Agaricineae</taxon>
        <taxon>Strophariaceae</taxon>
        <taxon>Agrocybe</taxon>
    </lineage>
</organism>
<sequence length="245" mass="28537">MATFFPSIPHIEDCPKRIRAYHHGVCLVDTRAAKLVWLDRRFPVYAFIEDDLPTWYMREHSQTEDEARYTIIIGGDYSRLAGAMRCFKTGPLAGLSIIPFDAMEEWFEEDEQVFVHPKDPYKRIDILPSSRHVRIEVNGIEVANTRAPRLLFETGLPVRTYIPKVDCRMDLWKVSDLTTSCPYKGTANYYHIVLSSGETFENVIWWYPTTTPESTMIRGYVAFYDEKVDVWLDGEKQPRHDQMTA</sequence>
<proteinExistence type="predicted"/>
<dbReference type="PANTHER" id="PTHR34310:SF9">
    <property type="entry name" value="BLR5716 PROTEIN"/>
    <property type="match status" value="1"/>
</dbReference>
<keyword evidence="3" id="KW-1185">Reference proteome</keyword>
<dbReference type="Gene3D" id="2.170.150.40">
    <property type="entry name" value="Domain of unknown function (DUF427)"/>
    <property type="match status" value="1"/>
</dbReference>
<dbReference type="InterPro" id="IPR007361">
    <property type="entry name" value="DUF427"/>
</dbReference>
<evidence type="ECO:0000313" key="3">
    <source>
        <dbReference type="Proteomes" id="UP000521872"/>
    </source>
</evidence>
<accession>A0A8H4VJY3</accession>
<name>A0A8H4VJY3_9AGAR</name>
<protein>
    <recommendedName>
        <fullName evidence="1">DUF427 domain-containing protein</fullName>
    </recommendedName>
</protein>
<evidence type="ECO:0000259" key="1">
    <source>
        <dbReference type="Pfam" id="PF04248"/>
    </source>
</evidence>
<evidence type="ECO:0000313" key="2">
    <source>
        <dbReference type="EMBL" id="KAF4613631.1"/>
    </source>
</evidence>
<dbReference type="OrthoDB" id="18996at2759"/>
<feature type="domain" description="DUF427" evidence="1">
    <location>
        <begin position="133"/>
        <end position="226"/>
    </location>
</feature>
<dbReference type="InterPro" id="IPR038694">
    <property type="entry name" value="DUF427_sf"/>
</dbReference>
<comment type="caution">
    <text evidence="2">The sequence shown here is derived from an EMBL/GenBank/DDBJ whole genome shotgun (WGS) entry which is preliminary data.</text>
</comment>
<reference evidence="2 3" key="1">
    <citation type="submission" date="2019-12" db="EMBL/GenBank/DDBJ databases">
        <authorList>
            <person name="Floudas D."/>
            <person name="Bentzer J."/>
            <person name="Ahren D."/>
            <person name="Johansson T."/>
            <person name="Persson P."/>
            <person name="Tunlid A."/>
        </authorList>
    </citation>
    <scope>NUCLEOTIDE SEQUENCE [LARGE SCALE GENOMIC DNA]</scope>
    <source>
        <strain evidence="2 3">CBS 102.39</strain>
    </source>
</reference>